<keyword evidence="3" id="KW-1003">Cell membrane</keyword>
<dbReference type="PROSITE" id="PS50893">
    <property type="entry name" value="ABC_TRANSPORTER_2"/>
    <property type="match status" value="1"/>
</dbReference>
<evidence type="ECO:0000256" key="5">
    <source>
        <dbReference type="ARBA" id="ARBA00022840"/>
    </source>
</evidence>
<protein>
    <submittedName>
        <fullName evidence="7">Peptide ABC transporter ATP-binding protein</fullName>
    </submittedName>
</protein>
<reference evidence="8" key="1">
    <citation type="submission" date="2017-05" db="EMBL/GenBank/DDBJ databases">
        <title>Complete and WGS of Bordetella genogroups.</title>
        <authorList>
            <person name="Spilker T."/>
            <person name="Lipuma J."/>
        </authorList>
    </citation>
    <scope>NUCLEOTIDE SEQUENCE [LARGE SCALE GENOMIC DNA]</scope>
    <source>
        <strain evidence="8">AU6712</strain>
    </source>
</reference>
<gene>
    <name evidence="7" type="ORF">CAL22_01640</name>
</gene>
<dbReference type="FunFam" id="3.40.50.300:FF:000016">
    <property type="entry name" value="Oligopeptide ABC transporter ATP-binding component"/>
    <property type="match status" value="1"/>
</dbReference>
<keyword evidence="8" id="KW-1185">Reference proteome</keyword>
<sequence>MTQTDTPVIELRDVHKRFENRPDIAQRLLALAGKPIDRRTVHAVNGVSLSVARGEVVGLVGESGCGKSTLGRVVAGLHHQSSGELYYQGREVSSLQNADKLAYTLGVQMIFQDPQASLNPRQRLRQILGEALKVHKLAPAADIPQRVDRALAEVGLDREYRDRFPHQISGGQRQRIGIARALLVAPKFLVCDEPVAALDVSIQAQVINLFMDLREQHGFTYLFISHDLGVVRHISDRVAIMYLGKIVEQAKASEIFAHPNHPYTQALMAEVPDVERRGRKFTPIRGEIPSPLNPPSGCTFHPRCPQAMPRCKEEAPELKTIAAGHISACHLNDNAA</sequence>
<dbReference type="Proteomes" id="UP000216429">
    <property type="component" value="Unassembled WGS sequence"/>
</dbReference>
<dbReference type="GO" id="GO:0005524">
    <property type="term" value="F:ATP binding"/>
    <property type="evidence" value="ECO:0007669"/>
    <property type="project" value="UniProtKB-KW"/>
</dbReference>
<evidence type="ECO:0000259" key="6">
    <source>
        <dbReference type="PROSITE" id="PS50893"/>
    </source>
</evidence>
<accession>A0A261VUK3</accession>
<name>A0A261VUK3_9BORD</name>
<dbReference type="PANTHER" id="PTHR43776:SF7">
    <property type="entry name" value="D,D-DIPEPTIDE TRANSPORT ATP-BINDING PROTEIN DDPF-RELATED"/>
    <property type="match status" value="1"/>
</dbReference>
<comment type="caution">
    <text evidence="7">The sequence shown here is derived from an EMBL/GenBank/DDBJ whole genome shotgun (WGS) entry which is preliminary data.</text>
</comment>
<dbReference type="InterPro" id="IPR003593">
    <property type="entry name" value="AAA+_ATPase"/>
</dbReference>
<dbReference type="Gene3D" id="3.40.50.300">
    <property type="entry name" value="P-loop containing nucleotide triphosphate hydrolases"/>
    <property type="match status" value="1"/>
</dbReference>
<dbReference type="SUPFAM" id="SSF52540">
    <property type="entry name" value="P-loop containing nucleoside triphosphate hydrolases"/>
    <property type="match status" value="1"/>
</dbReference>
<feature type="domain" description="ABC transporter" evidence="6">
    <location>
        <begin position="9"/>
        <end position="268"/>
    </location>
</feature>
<evidence type="ECO:0000256" key="1">
    <source>
        <dbReference type="ARBA" id="ARBA00005417"/>
    </source>
</evidence>
<dbReference type="CDD" id="cd03257">
    <property type="entry name" value="ABC_NikE_OppD_transporters"/>
    <property type="match status" value="1"/>
</dbReference>
<dbReference type="RefSeq" id="WP_094809769.1">
    <property type="nucleotide sequence ID" value="NZ_NEVU01000001.1"/>
</dbReference>
<dbReference type="GO" id="GO:0055085">
    <property type="term" value="P:transmembrane transport"/>
    <property type="evidence" value="ECO:0007669"/>
    <property type="project" value="UniProtKB-ARBA"/>
</dbReference>
<dbReference type="EMBL" id="NEVU01000001">
    <property type="protein sequence ID" value="OZI77280.1"/>
    <property type="molecule type" value="Genomic_DNA"/>
</dbReference>
<dbReference type="AlphaFoldDB" id="A0A261VUK3"/>
<keyword evidence="5 7" id="KW-0067">ATP-binding</keyword>
<evidence type="ECO:0000313" key="8">
    <source>
        <dbReference type="Proteomes" id="UP000216429"/>
    </source>
</evidence>
<keyword evidence="3" id="KW-0472">Membrane</keyword>
<dbReference type="PROSITE" id="PS00211">
    <property type="entry name" value="ABC_TRANSPORTER_1"/>
    <property type="match status" value="1"/>
</dbReference>
<evidence type="ECO:0000313" key="7">
    <source>
        <dbReference type="EMBL" id="OZI77280.1"/>
    </source>
</evidence>
<evidence type="ECO:0000256" key="4">
    <source>
        <dbReference type="ARBA" id="ARBA00022741"/>
    </source>
</evidence>
<dbReference type="InterPro" id="IPR027417">
    <property type="entry name" value="P-loop_NTPase"/>
</dbReference>
<dbReference type="InterPro" id="IPR050319">
    <property type="entry name" value="ABC_transp_ATP-bind"/>
</dbReference>
<dbReference type="Pfam" id="PF00005">
    <property type="entry name" value="ABC_tran"/>
    <property type="match status" value="1"/>
</dbReference>
<dbReference type="NCBIfam" id="TIGR01727">
    <property type="entry name" value="oligo_HPY"/>
    <property type="match status" value="1"/>
</dbReference>
<evidence type="ECO:0000256" key="2">
    <source>
        <dbReference type="ARBA" id="ARBA00022448"/>
    </source>
</evidence>
<dbReference type="InterPro" id="IPR017871">
    <property type="entry name" value="ABC_transporter-like_CS"/>
</dbReference>
<dbReference type="Pfam" id="PF08352">
    <property type="entry name" value="oligo_HPY"/>
    <property type="match status" value="1"/>
</dbReference>
<dbReference type="PANTHER" id="PTHR43776">
    <property type="entry name" value="TRANSPORT ATP-BINDING PROTEIN"/>
    <property type="match status" value="1"/>
</dbReference>
<keyword evidence="4" id="KW-0547">Nucleotide-binding</keyword>
<organism evidence="7 8">
    <name type="scientific">Bordetella genomosp. 12</name>
    <dbReference type="NCBI Taxonomy" id="463035"/>
    <lineage>
        <taxon>Bacteria</taxon>
        <taxon>Pseudomonadati</taxon>
        <taxon>Pseudomonadota</taxon>
        <taxon>Betaproteobacteria</taxon>
        <taxon>Burkholderiales</taxon>
        <taxon>Alcaligenaceae</taxon>
        <taxon>Bordetella</taxon>
    </lineage>
</organism>
<dbReference type="GO" id="GO:0015833">
    <property type="term" value="P:peptide transport"/>
    <property type="evidence" value="ECO:0007669"/>
    <property type="project" value="InterPro"/>
</dbReference>
<dbReference type="SMART" id="SM00382">
    <property type="entry name" value="AAA"/>
    <property type="match status" value="1"/>
</dbReference>
<dbReference type="InterPro" id="IPR013563">
    <property type="entry name" value="Oligopep_ABC_C"/>
</dbReference>
<dbReference type="GO" id="GO:0016887">
    <property type="term" value="F:ATP hydrolysis activity"/>
    <property type="evidence" value="ECO:0007669"/>
    <property type="project" value="InterPro"/>
</dbReference>
<dbReference type="OrthoDB" id="9802772at2"/>
<keyword evidence="2" id="KW-0813">Transport</keyword>
<dbReference type="InterPro" id="IPR003439">
    <property type="entry name" value="ABC_transporter-like_ATP-bd"/>
</dbReference>
<proteinExistence type="inferred from homology"/>
<evidence type="ECO:0000256" key="3">
    <source>
        <dbReference type="ARBA" id="ARBA00022475"/>
    </source>
</evidence>
<comment type="similarity">
    <text evidence="1">Belongs to the ABC transporter superfamily.</text>
</comment>